<protein>
    <submittedName>
        <fullName evidence="2">Uncharacterized protein</fullName>
    </submittedName>
</protein>
<dbReference type="OrthoDB" id="8158831at2"/>
<organism evidence="2 3">
    <name type="scientific">Litoreibacter arenae DSM 19593</name>
    <dbReference type="NCBI Taxonomy" id="1123360"/>
    <lineage>
        <taxon>Bacteria</taxon>
        <taxon>Pseudomonadati</taxon>
        <taxon>Pseudomonadota</taxon>
        <taxon>Alphaproteobacteria</taxon>
        <taxon>Rhodobacterales</taxon>
        <taxon>Roseobacteraceae</taxon>
        <taxon>Litoreibacter</taxon>
    </lineage>
</organism>
<name>S9QHF4_9RHOB</name>
<dbReference type="STRING" id="1123360.thalar_02092"/>
<feature type="chain" id="PRO_5004568035" evidence="1">
    <location>
        <begin position="22"/>
        <end position="151"/>
    </location>
</feature>
<dbReference type="eggNOG" id="ENOG50303GN">
    <property type="taxonomic scope" value="Bacteria"/>
</dbReference>
<accession>S9QHF4</accession>
<keyword evidence="3" id="KW-1185">Reference proteome</keyword>
<feature type="signal peptide" evidence="1">
    <location>
        <begin position="1"/>
        <end position="21"/>
    </location>
</feature>
<dbReference type="EMBL" id="AONI01000010">
    <property type="protein sequence ID" value="EPX79267.1"/>
    <property type="molecule type" value="Genomic_DNA"/>
</dbReference>
<gene>
    <name evidence="2" type="ORF">thalar_02092</name>
</gene>
<evidence type="ECO:0000313" key="3">
    <source>
        <dbReference type="Proteomes" id="UP000015351"/>
    </source>
</evidence>
<comment type="caution">
    <text evidence="2">The sequence shown here is derived from an EMBL/GenBank/DDBJ whole genome shotgun (WGS) entry which is preliminary data.</text>
</comment>
<dbReference type="AlphaFoldDB" id="S9QHF4"/>
<dbReference type="Proteomes" id="UP000015351">
    <property type="component" value="Unassembled WGS sequence"/>
</dbReference>
<keyword evidence="1" id="KW-0732">Signal</keyword>
<evidence type="ECO:0000256" key="1">
    <source>
        <dbReference type="SAM" id="SignalP"/>
    </source>
</evidence>
<dbReference type="RefSeq" id="WP_021100647.1">
    <property type="nucleotide sequence ID" value="NZ_KE557306.1"/>
</dbReference>
<reference evidence="3" key="1">
    <citation type="journal article" date="2013" name="Stand. Genomic Sci.">
        <title>Genome sequence of the Litoreibacter arenae type strain (DSM 19593(T)), a member of the Roseobacter clade isolated from sea sand.</title>
        <authorList>
            <person name="Riedel T."/>
            <person name="Fiebig A."/>
            <person name="Petersen J."/>
            <person name="Gronow S."/>
            <person name="Kyrpides N.C."/>
            <person name="Goker M."/>
            <person name="Klenk H.P."/>
        </authorList>
    </citation>
    <scope>NUCLEOTIDE SEQUENCE [LARGE SCALE GENOMIC DNA]</scope>
    <source>
        <strain evidence="3">DSM 19593</strain>
    </source>
</reference>
<dbReference type="HOGENOM" id="CLU_1757441_0_0_5"/>
<evidence type="ECO:0000313" key="2">
    <source>
        <dbReference type="EMBL" id="EPX79267.1"/>
    </source>
</evidence>
<dbReference type="PATRIC" id="fig|1123360.3.peg.2069"/>
<proteinExistence type="predicted"/>
<sequence>MRQTVQAATLLAAALAAPASAAEGERIQITGEIIDTWCYFSGVMGGPDAVVGSAHHTCALWCSAGGIPVGLLGEDGEVYMVLKIEGDDENASGDTNLNLASHEITADGMLYKRDGLNYLVVEQVVTDHGITNLNHEDYGVVPGFAIPEPKP</sequence>